<dbReference type="AlphaFoldDB" id="A0A4Q7NMX2"/>
<evidence type="ECO:0000256" key="1">
    <source>
        <dbReference type="SAM" id="MobiDB-lite"/>
    </source>
</evidence>
<protein>
    <submittedName>
        <fullName evidence="3">II/X family phage/plasmid replication protein</fullName>
    </submittedName>
</protein>
<feature type="compositionally biased region" description="Polar residues" evidence="1">
    <location>
        <begin position="415"/>
        <end position="430"/>
    </location>
</feature>
<dbReference type="RefSeq" id="WP_130357641.1">
    <property type="nucleotide sequence ID" value="NZ_SGXC01000001.1"/>
</dbReference>
<comment type="caution">
    <text evidence="3">The sequence shown here is derived from an EMBL/GenBank/DDBJ whole genome shotgun (WGS) entry which is preliminary data.</text>
</comment>
<reference evidence="3 4" key="1">
    <citation type="submission" date="2019-02" db="EMBL/GenBank/DDBJ databases">
        <title>Genomic Encyclopedia of Type Strains, Phase IV (KMG-IV): sequencing the most valuable type-strain genomes for metagenomic binning, comparative biology and taxonomic classification.</title>
        <authorList>
            <person name="Goeker M."/>
        </authorList>
    </citation>
    <scope>NUCLEOTIDE SEQUENCE [LARGE SCALE GENOMIC DNA]</scope>
    <source>
        <strain evidence="3 4">K24</strain>
    </source>
</reference>
<dbReference type="Pfam" id="PF05144">
    <property type="entry name" value="Phage_CRI"/>
    <property type="match status" value="1"/>
</dbReference>
<gene>
    <name evidence="3" type="ORF">EV675_2608</name>
</gene>
<feature type="region of interest" description="Disordered" evidence="1">
    <location>
        <begin position="386"/>
        <end position="448"/>
    </location>
</feature>
<dbReference type="InterPro" id="IPR006516">
    <property type="entry name" value="G2P"/>
</dbReference>
<sequence length="467" mass="52744">MAFIIPKNHLQIDTIRFGVAYDGRIDGLKYRAASGTNNESEARGSDFLRFRGEHASSMQIEHDKNGQLIIEGSPHAYFYGQNAYTGEDLKVCLRAMINIVGKKLGFDNTKIKQLRSAPKTLLRVDIAANFRLDSVDEVQDVLKQMARQLVERDPMLTVYHGSVYYKPQGGRQFTVASYAKGPQLVNRHRKIRTTDPVLLQLAKDSMNILRVEVRLMAERLRHLHLSDADDWTRQTVREVYAQHFEHMELLDVLSGPLDLEHWKDLNGSELRFLVAHHSTIPMKSMYSASSTKKKLASFRKRGIDLRVPHSDEHRIPLLEKLCPAKIAPTPAWVVVAKRAYSPKTKTKAKPTAKGRLIDLEDVKVTAEDRENEHALIADQMAMKAQRLAKRAARGEETDAGETKPGNRGATKSKVRASSNARANKTLSSPSIPRRKKKPYPVDAHLADAPPVEKQLMQVGRKMVRPLF</sequence>
<evidence type="ECO:0000313" key="4">
    <source>
        <dbReference type="Proteomes" id="UP000292445"/>
    </source>
</evidence>
<dbReference type="Proteomes" id="UP000292445">
    <property type="component" value="Unassembled WGS sequence"/>
</dbReference>
<dbReference type="InterPro" id="IPR022686">
    <property type="entry name" value="G2P_N"/>
</dbReference>
<dbReference type="NCBIfam" id="TIGR01629">
    <property type="entry name" value="rep_II_X"/>
    <property type="match status" value="1"/>
</dbReference>
<dbReference type="GO" id="GO:0006260">
    <property type="term" value="P:DNA replication"/>
    <property type="evidence" value="ECO:0007669"/>
    <property type="project" value="InterPro"/>
</dbReference>
<organism evidence="3 4">
    <name type="scientific">Pigmentiphaga kullae</name>
    <dbReference type="NCBI Taxonomy" id="151784"/>
    <lineage>
        <taxon>Bacteria</taxon>
        <taxon>Pseudomonadati</taxon>
        <taxon>Pseudomonadota</taxon>
        <taxon>Betaproteobacteria</taxon>
        <taxon>Burkholderiales</taxon>
        <taxon>Alcaligenaceae</taxon>
        <taxon>Pigmentiphaga</taxon>
    </lineage>
</organism>
<evidence type="ECO:0000259" key="2">
    <source>
        <dbReference type="Pfam" id="PF05144"/>
    </source>
</evidence>
<evidence type="ECO:0000313" key="3">
    <source>
        <dbReference type="EMBL" id="RZS86561.1"/>
    </source>
</evidence>
<keyword evidence="4" id="KW-1185">Reference proteome</keyword>
<dbReference type="OrthoDB" id="9122982at2"/>
<dbReference type="EMBL" id="SGXC01000001">
    <property type="protein sequence ID" value="RZS86561.1"/>
    <property type="molecule type" value="Genomic_DNA"/>
</dbReference>
<feature type="domain" description="Replication-associated protein G2P N-terminal" evidence="2">
    <location>
        <begin position="58"/>
        <end position="233"/>
    </location>
</feature>
<proteinExistence type="predicted"/>
<name>A0A4Q7NMX2_9BURK</name>
<accession>A0A4Q7NMX2</accession>